<evidence type="ECO:0000256" key="4">
    <source>
        <dbReference type="PROSITE-ProRule" id="PRU00335"/>
    </source>
</evidence>
<comment type="caution">
    <text evidence="6">The sequence shown here is derived from an EMBL/GenBank/DDBJ whole genome shotgun (WGS) entry which is preliminary data.</text>
</comment>
<dbReference type="RefSeq" id="WP_106585060.1">
    <property type="nucleotide sequence ID" value="NZ_PYGA01000016.1"/>
</dbReference>
<evidence type="ECO:0000259" key="5">
    <source>
        <dbReference type="PROSITE" id="PS50977"/>
    </source>
</evidence>
<proteinExistence type="predicted"/>
<evidence type="ECO:0000256" key="3">
    <source>
        <dbReference type="ARBA" id="ARBA00023163"/>
    </source>
</evidence>
<reference evidence="6 7" key="1">
    <citation type="submission" date="2018-03" db="EMBL/GenBank/DDBJ databases">
        <title>Genomic Encyclopedia of Archaeal and Bacterial Type Strains, Phase II (KMG-II): from individual species to whole genera.</title>
        <authorList>
            <person name="Goeker M."/>
        </authorList>
    </citation>
    <scope>NUCLEOTIDE SEQUENCE [LARGE SCALE GENOMIC DNA]</scope>
    <source>
        <strain evidence="6 7">DSM 45312</strain>
    </source>
</reference>
<dbReference type="PROSITE" id="PS50977">
    <property type="entry name" value="HTH_TETR_2"/>
    <property type="match status" value="1"/>
</dbReference>
<sequence>MTESASSKPGSRHRILVAAATMLGENPAARLSVRSVAARAGVSTGSLRHHFPTQRVLEDAVLAGIYDLVAPDDPIHDTDTPARDRLVGCLRQILAPTGTGRQARAALRQTYETLIATEPTEETRQGYLALERTMQHRVEHWLAVLADEGALPHGDNAQRAKFLLTVVNGLTLERALPSAESVLVSENAALFAAVDAILGG</sequence>
<keyword evidence="7" id="KW-1185">Reference proteome</keyword>
<evidence type="ECO:0000313" key="6">
    <source>
        <dbReference type="EMBL" id="PSK93606.1"/>
    </source>
</evidence>
<feature type="DNA-binding region" description="H-T-H motif" evidence="4">
    <location>
        <begin position="32"/>
        <end position="51"/>
    </location>
</feature>
<dbReference type="EMBL" id="PYGA01000016">
    <property type="protein sequence ID" value="PSK93606.1"/>
    <property type="molecule type" value="Genomic_DNA"/>
</dbReference>
<evidence type="ECO:0000256" key="2">
    <source>
        <dbReference type="ARBA" id="ARBA00023125"/>
    </source>
</evidence>
<dbReference type="PANTHER" id="PTHR30055:SF234">
    <property type="entry name" value="HTH-TYPE TRANSCRIPTIONAL REGULATOR BETI"/>
    <property type="match status" value="1"/>
</dbReference>
<evidence type="ECO:0000256" key="1">
    <source>
        <dbReference type="ARBA" id="ARBA00023015"/>
    </source>
</evidence>
<dbReference type="InterPro" id="IPR009057">
    <property type="entry name" value="Homeodomain-like_sf"/>
</dbReference>
<organism evidence="6 7">
    <name type="scientific">Murinocardiopsis flavida</name>
    <dbReference type="NCBI Taxonomy" id="645275"/>
    <lineage>
        <taxon>Bacteria</taxon>
        <taxon>Bacillati</taxon>
        <taxon>Actinomycetota</taxon>
        <taxon>Actinomycetes</taxon>
        <taxon>Streptosporangiales</taxon>
        <taxon>Nocardiopsidaceae</taxon>
        <taxon>Murinocardiopsis</taxon>
    </lineage>
</organism>
<dbReference type="PANTHER" id="PTHR30055">
    <property type="entry name" value="HTH-TYPE TRANSCRIPTIONAL REGULATOR RUTR"/>
    <property type="match status" value="1"/>
</dbReference>
<protein>
    <submittedName>
        <fullName evidence="6">TetR family transcriptional regulator</fullName>
    </submittedName>
</protein>
<dbReference type="GO" id="GO:0003700">
    <property type="term" value="F:DNA-binding transcription factor activity"/>
    <property type="evidence" value="ECO:0007669"/>
    <property type="project" value="TreeGrafter"/>
</dbReference>
<keyword evidence="3" id="KW-0804">Transcription</keyword>
<dbReference type="Pfam" id="PF00440">
    <property type="entry name" value="TetR_N"/>
    <property type="match status" value="1"/>
</dbReference>
<keyword evidence="2 4" id="KW-0238">DNA-binding</keyword>
<name>A0A2P8D8Q3_9ACTN</name>
<dbReference type="GO" id="GO:0000976">
    <property type="term" value="F:transcription cis-regulatory region binding"/>
    <property type="evidence" value="ECO:0007669"/>
    <property type="project" value="TreeGrafter"/>
</dbReference>
<dbReference type="Gene3D" id="1.10.357.10">
    <property type="entry name" value="Tetracycline Repressor, domain 2"/>
    <property type="match status" value="1"/>
</dbReference>
<dbReference type="AlphaFoldDB" id="A0A2P8D8Q3"/>
<dbReference type="SUPFAM" id="SSF46689">
    <property type="entry name" value="Homeodomain-like"/>
    <property type="match status" value="1"/>
</dbReference>
<dbReference type="InterPro" id="IPR050109">
    <property type="entry name" value="HTH-type_TetR-like_transc_reg"/>
</dbReference>
<accession>A0A2P8D8Q3</accession>
<feature type="domain" description="HTH tetR-type" evidence="5">
    <location>
        <begin position="9"/>
        <end position="69"/>
    </location>
</feature>
<dbReference type="OrthoDB" id="9816296at2"/>
<dbReference type="InterPro" id="IPR001647">
    <property type="entry name" value="HTH_TetR"/>
</dbReference>
<gene>
    <name evidence="6" type="ORF">CLV63_11613</name>
</gene>
<keyword evidence="1" id="KW-0805">Transcription regulation</keyword>
<dbReference type="Proteomes" id="UP000240542">
    <property type="component" value="Unassembled WGS sequence"/>
</dbReference>
<evidence type="ECO:0000313" key="7">
    <source>
        <dbReference type="Proteomes" id="UP000240542"/>
    </source>
</evidence>